<dbReference type="InterPro" id="IPR057203">
    <property type="entry name" value="DUF7881"/>
</dbReference>
<dbReference type="Proteomes" id="UP000289323">
    <property type="component" value="Unassembled WGS sequence"/>
</dbReference>
<dbReference type="Pfam" id="PF13391">
    <property type="entry name" value="HNH_2"/>
    <property type="match status" value="1"/>
</dbReference>
<evidence type="ECO:0000313" key="5">
    <source>
        <dbReference type="Proteomes" id="UP000289323"/>
    </source>
</evidence>
<evidence type="ECO:0000259" key="2">
    <source>
        <dbReference type="Pfam" id="PF13391"/>
    </source>
</evidence>
<dbReference type="Pfam" id="PF25324">
    <property type="entry name" value="DUF7881"/>
    <property type="match status" value="1"/>
</dbReference>
<name>A0A3S4AZY4_9PEZI</name>
<dbReference type="InterPro" id="IPR003615">
    <property type="entry name" value="HNH_nuc"/>
</dbReference>
<feature type="compositionally biased region" description="Acidic residues" evidence="1">
    <location>
        <begin position="244"/>
        <end position="266"/>
    </location>
</feature>
<feature type="domain" description="DUF7881" evidence="3">
    <location>
        <begin position="12"/>
        <end position="86"/>
    </location>
</feature>
<evidence type="ECO:0000313" key="4">
    <source>
        <dbReference type="EMBL" id="SPQ17736.1"/>
    </source>
</evidence>
<dbReference type="AlphaFoldDB" id="A0A3S4AZY4"/>
<sequence length="278" mass="31751">MSLLEHARALSRDVFIYDLRDFDTLLGGLSLNAGVTNANFYAMVEIIIEISPPGPFFLQDENGETVAQDTQPLRPGRYFVVADGTVKFDFWKGFEAAHIFPLAYEKQWNDQGWSRQITILPTRRTHGTINSVQNGLLLRNDIHDLFDAYAFSINPDPDNYHLSGTFLDARFLDDPRRPPDSLLRWHFRQAVLTNMRGAGEPNFEHDFPPGSDIMGEIRRGPKAAERMEFELFDRLAHHMDIYSEEQQADVDTDEDEHEVFTDEDEHDGNVSTSASSID</sequence>
<feature type="compositionally biased region" description="Polar residues" evidence="1">
    <location>
        <begin position="269"/>
        <end position="278"/>
    </location>
</feature>
<reference evidence="4 5" key="1">
    <citation type="submission" date="2018-04" db="EMBL/GenBank/DDBJ databases">
        <authorList>
            <person name="Huttner S."/>
            <person name="Dainat J."/>
        </authorList>
    </citation>
    <scope>NUCLEOTIDE SEQUENCE [LARGE SCALE GENOMIC DNA]</scope>
</reference>
<gene>
    <name evidence="4" type="ORF">TT172_LOCUS155</name>
</gene>
<evidence type="ECO:0000259" key="3">
    <source>
        <dbReference type="Pfam" id="PF25324"/>
    </source>
</evidence>
<feature type="region of interest" description="Disordered" evidence="1">
    <location>
        <begin position="244"/>
        <end position="278"/>
    </location>
</feature>
<evidence type="ECO:0000256" key="1">
    <source>
        <dbReference type="SAM" id="MobiDB-lite"/>
    </source>
</evidence>
<dbReference type="EMBL" id="OUUZ01000001">
    <property type="protein sequence ID" value="SPQ17736.1"/>
    <property type="molecule type" value="Genomic_DNA"/>
</dbReference>
<proteinExistence type="predicted"/>
<accession>A0A3S4AZY4</accession>
<organism evidence="4 5">
    <name type="scientific">Thermothielavioides terrestris</name>
    <dbReference type="NCBI Taxonomy" id="2587410"/>
    <lineage>
        <taxon>Eukaryota</taxon>
        <taxon>Fungi</taxon>
        <taxon>Dikarya</taxon>
        <taxon>Ascomycota</taxon>
        <taxon>Pezizomycotina</taxon>
        <taxon>Sordariomycetes</taxon>
        <taxon>Sordariomycetidae</taxon>
        <taxon>Sordariales</taxon>
        <taxon>Chaetomiaceae</taxon>
        <taxon>Thermothielavioides</taxon>
    </lineage>
</organism>
<protein>
    <submittedName>
        <fullName evidence="4">C0799ac5-5b7c-4bc6-a617-e007dc0c0cd9</fullName>
    </submittedName>
</protein>
<feature type="domain" description="HNH nuclease" evidence="2">
    <location>
        <begin position="93"/>
        <end position="154"/>
    </location>
</feature>